<organism evidence="3 4">
    <name type="scientific">Lithospermum erythrorhizon</name>
    <name type="common">Purple gromwell</name>
    <name type="synonym">Lithospermum officinale var. erythrorhizon</name>
    <dbReference type="NCBI Taxonomy" id="34254"/>
    <lineage>
        <taxon>Eukaryota</taxon>
        <taxon>Viridiplantae</taxon>
        <taxon>Streptophyta</taxon>
        <taxon>Embryophyta</taxon>
        <taxon>Tracheophyta</taxon>
        <taxon>Spermatophyta</taxon>
        <taxon>Magnoliopsida</taxon>
        <taxon>eudicotyledons</taxon>
        <taxon>Gunneridae</taxon>
        <taxon>Pentapetalae</taxon>
        <taxon>asterids</taxon>
        <taxon>lamiids</taxon>
        <taxon>Boraginales</taxon>
        <taxon>Boraginaceae</taxon>
        <taxon>Boraginoideae</taxon>
        <taxon>Lithospermeae</taxon>
        <taxon>Lithospermum</taxon>
    </lineage>
</organism>
<gene>
    <name evidence="3" type="ORF">LIER_38675</name>
</gene>
<comment type="caution">
    <text evidence="3">The sequence shown here is derived from an EMBL/GenBank/DDBJ whole genome shotgun (WGS) entry which is preliminary data.</text>
</comment>
<dbReference type="AlphaFoldDB" id="A0AAV3Q7C9"/>
<dbReference type="PANTHER" id="PTHR32246:SF69">
    <property type="entry name" value="CALCIUM-DEPENDENT LIPID-BINDING (CALB DOMAIN) FAMILY PROTEIN"/>
    <property type="match status" value="1"/>
</dbReference>
<dbReference type="GO" id="GO:0006952">
    <property type="term" value="P:defense response"/>
    <property type="evidence" value="ECO:0007669"/>
    <property type="project" value="InterPro"/>
</dbReference>
<dbReference type="InterPro" id="IPR035892">
    <property type="entry name" value="C2_domain_sf"/>
</dbReference>
<dbReference type="EMBL" id="BAABME010019847">
    <property type="protein sequence ID" value="GAA0158540.1"/>
    <property type="molecule type" value="Genomic_DNA"/>
</dbReference>
<dbReference type="InterPro" id="IPR000008">
    <property type="entry name" value="C2_dom"/>
</dbReference>
<feature type="compositionally biased region" description="Low complexity" evidence="1">
    <location>
        <begin position="185"/>
        <end position="196"/>
    </location>
</feature>
<dbReference type="Gene3D" id="2.60.40.150">
    <property type="entry name" value="C2 domain"/>
    <property type="match status" value="1"/>
</dbReference>
<reference evidence="3 4" key="1">
    <citation type="submission" date="2024-01" db="EMBL/GenBank/DDBJ databases">
        <title>The complete chloroplast genome sequence of Lithospermum erythrorhizon: insights into the phylogenetic relationship among Boraginaceae species and the maternal lineages of purple gromwells.</title>
        <authorList>
            <person name="Okada T."/>
            <person name="Watanabe K."/>
        </authorList>
    </citation>
    <scope>NUCLEOTIDE SEQUENCE [LARGE SCALE GENOMIC DNA]</scope>
</reference>
<dbReference type="CDD" id="cd04051">
    <property type="entry name" value="C2_SRC2_like"/>
    <property type="match status" value="1"/>
</dbReference>
<evidence type="ECO:0000256" key="1">
    <source>
        <dbReference type="SAM" id="MobiDB-lite"/>
    </source>
</evidence>
<dbReference type="SUPFAM" id="SSF49562">
    <property type="entry name" value="C2 domain (Calcium/lipid-binding domain, CaLB)"/>
    <property type="match status" value="1"/>
</dbReference>
<dbReference type="PANTHER" id="PTHR32246">
    <property type="entry name" value="INGRESSION PROTEIN FIC1"/>
    <property type="match status" value="1"/>
</dbReference>
<evidence type="ECO:0000313" key="3">
    <source>
        <dbReference type="EMBL" id="GAA0158540.1"/>
    </source>
</evidence>
<name>A0AAV3Q7C9_LITER</name>
<protein>
    <recommendedName>
        <fullName evidence="2">C2 domain-containing protein</fullName>
    </recommendedName>
</protein>
<evidence type="ECO:0000313" key="4">
    <source>
        <dbReference type="Proteomes" id="UP001454036"/>
    </source>
</evidence>
<dbReference type="SMART" id="SM00239">
    <property type="entry name" value="C2"/>
    <property type="match status" value="1"/>
</dbReference>
<dbReference type="Pfam" id="PF00168">
    <property type="entry name" value="C2"/>
    <property type="match status" value="1"/>
</dbReference>
<feature type="region of interest" description="Disordered" evidence="1">
    <location>
        <begin position="175"/>
        <end position="196"/>
    </location>
</feature>
<proteinExistence type="predicted"/>
<keyword evidence="4" id="KW-1185">Reference proteome</keyword>
<evidence type="ECO:0000259" key="2">
    <source>
        <dbReference type="PROSITE" id="PS50004"/>
    </source>
</evidence>
<accession>A0AAV3Q7C9</accession>
<feature type="domain" description="C2" evidence="2">
    <location>
        <begin position="1"/>
        <end position="115"/>
    </location>
</feature>
<sequence length="263" mass="29023">MKPEMEKESLVLEITLISAQGLKPPLTNMGKFQTYAVLWVDSSEKLRTRIDSVGSENPTWNDKFLFKVNANFITKETSGVCVDLFAVGHFRDSLVGSVRFLLGNCLVNDNEGGFVKSTPVFNAVLIQRPSGKFEGVLNVAISIFDDSVDFQLMNGLNAVCFRDLMGGERRRRRLSRIGSRRSEKSSGGSSCEFDLGSVDLSDGTDSTTSSSSAQSGIMKEWNGGRCWKSDGGGLLCGLMLQKRIQFCPSDQNLRRWAESTDEM</sequence>
<dbReference type="InterPro" id="IPR044750">
    <property type="entry name" value="C2_SRC2/BAP"/>
</dbReference>
<dbReference type="Proteomes" id="UP001454036">
    <property type="component" value="Unassembled WGS sequence"/>
</dbReference>
<dbReference type="PROSITE" id="PS50004">
    <property type="entry name" value="C2"/>
    <property type="match status" value="1"/>
</dbReference>